<dbReference type="EMBL" id="JBEPME010000001">
    <property type="protein sequence ID" value="MET3656014.1"/>
    <property type="molecule type" value="Genomic_DNA"/>
</dbReference>
<dbReference type="SMART" id="SM00740">
    <property type="entry name" value="PASTA"/>
    <property type="match status" value="2"/>
</dbReference>
<dbReference type="RefSeq" id="WP_354312422.1">
    <property type="nucleotide sequence ID" value="NZ_JBEPME010000001.1"/>
</dbReference>
<comment type="caution">
    <text evidence="6">The sequence shown here is derived from an EMBL/GenBank/DDBJ whole genome shotgun (WGS) entry which is preliminary data.</text>
</comment>
<keyword evidence="4" id="KW-1133">Transmembrane helix</keyword>
<sequence length="733" mass="80894">MKKKFRFQWGAFLMFLVYGGLFFLLFGRILFIQATGQAEGKVMATLAESKYARESVLKADRGTIVDRNGELIASDTLSYRLIAVLSKDASKGSKKPLHITDIEKTAEVLAEYLPLEKDAIVSRLTNVKAETYQVEFGKAGRDINHETVMAIKKQKLPGLLFIEDQTRYYPNGVFASYLIGFAMKEEDSERNVTTVGKMGLEKTYNKELNGTDGKVDFKSDGFGFMLPKAEEAIVAAKDGYEIQLTLDKTIQNFMEDAMNRVESEYSPKKILAVVADPKTGKILAMSQRPAFHPSTREGLTENWLNQAVETTIEPGSTTKMFTVAAAIEEKKWVPTDFFKSGQYTLYDRTIRDHNITGWGYISFLEGFQRSSNVSMAYLLERMGDKTYIEYLRKFGFGEKTGIDLPNEAPGRILDTYPIERLTTAFGQGSTVTLMQMMQAATAIANDGVMMKPYVIDKITDPNTGKIIKDQKPEEQGRPVSAKTAKEVRELLASTVTSKYGTGKKFALNGYTVGGKTGTAEIPNPSGNGYLAGHGNYLYSFLGMAPAEDPQLLTYVIVQQPKLKAGEIGSDPVSKLFTSIMDNSLRYMNIVPSGEDIVEPTVISDYTGKDSADAIVKLQEDGFVPEIIGEGGEIDIQYPYAGTKLVEGSVVLLHTKGVTALPDFTGWSKKMVLSYKMLSGLDLRLNGDGYVTEQSLSKGSVIGLEEPVVIKLQSPSEIYKPVEEDTEEEDVVGG</sequence>
<keyword evidence="4" id="KW-0812">Transmembrane</keyword>
<dbReference type="InterPro" id="IPR050515">
    <property type="entry name" value="Beta-lactam/transpept"/>
</dbReference>
<dbReference type="SUPFAM" id="SSF56519">
    <property type="entry name" value="Penicillin binding protein dimerisation domain"/>
    <property type="match status" value="1"/>
</dbReference>
<comment type="subcellular location">
    <subcellularLocation>
        <location evidence="1">Membrane</location>
    </subcellularLocation>
</comment>
<organism evidence="6 7">
    <name type="scientific">Sporosarcina psychrophila</name>
    <name type="common">Bacillus psychrophilus</name>
    <dbReference type="NCBI Taxonomy" id="1476"/>
    <lineage>
        <taxon>Bacteria</taxon>
        <taxon>Bacillati</taxon>
        <taxon>Bacillota</taxon>
        <taxon>Bacilli</taxon>
        <taxon>Bacillales</taxon>
        <taxon>Caryophanaceae</taxon>
        <taxon>Sporosarcina</taxon>
    </lineage>
</organism>
<reference evidence="6 7" key="1">
    <citation type="submission" date="2024-06" db="EMBL/GenBank/DDBJ databases">
        <title>Sorghum-associated microbial communities from plants grown in Nebraska, USA.</title>
        <authorList>
            <person name="Schachtman D."/>
        </authorList>
    </citation>
    <scope>NUCLEOTIDE SEQUENCE [LARGE SCALE GENOMIC DNA]</scope>
    <source>
        <strain evidence="6 7">1288</strain>
    </source>
</reference>
<dbReference type="CDD" id="cd06575">
    <property type="entry name" value="PASTA_Pbp2x-like_2"/>
    <property type="match status" value="1"/>
</dbReference>
<accession>A0ABV2K7H2</accession>
<name>A0ABV2K7H2_SPOPS</name>
<gene>
    <name evidence="6" type="ORF">ABIC55_001098</name>
</gene>
<dbReference type="InterPro" id="IPR005311">
    <property type="entry name" value="PBP_dimer"/>
</dbReference>
<evidence type="ECO:0000256" key="4">
    <source>
        <dbReference type="SAM" id="Phobius"/>
    </source>
</evidence>
<dbReference type="SUPFAM" id="SSF54184">
    <property type="entry name" value="Penicillin-binding protein 2x (pbp-2x), c-terminal domain"/>
    <property type="match status" value="2"/>
</dbReference>
<dbReference type="InterPro" id="IPR036138">
    <property type="entry name" value="PBP_dimer_sf"/>
</dbReference>
<evidence type="ECO:0000256" key="3">
    <source>
        <dbReference type="ARBA" id="ARBA00023136"/>
    </source>
</evidence>
<dbReference type="Pfam" id="PF03717">
    <property type="entry name" value="PBP_dimer"/>
    <property type="match status" value="1"/>
</dbReference>
<evidence type="ECO:0000313" key="6">
    <source>
        <dbReference type="EMBL" id="MET3656014.1"/>
    </source>
</evidence>
<evidence type="ECO:0000313" key="7">
    <source>
        <dbReference type="Proteomes" id="UP001549104"/>
    </source>
</evidence>
<evidence type="ECO:0000256" key="1">
    <source>
        <dbReference type="ARBA" id="ARBA00004370"/>
    </source>
</evidence>
<feature type="transmembrane region" description="Helical" evidence="4">
    <location>
        <begin position="12"/>
        <end position="31"/>
    </location>
</feature>
<dbReference type="Gene3D" id="3.40.710.10">
    <property type="entry name" value="DD-peptidase/beta-lactamase superfamily"/>
    <property type="match status" value="1"/>
</dbReference>
<dbReference type="SUPFAM" id="SSF56601">
    <property type="entry name" value="beta-lactamase/transpeptidase-like"/>
    <property type="match status" value="1"/>
</dbReference>
<dbReference type="Pfam" id="PF03793">
    <property type="entry name" value="PASTA"/>
    <property type="match status" value="1"/>
</dbReference>
<dbReference type="Proteomes" id="UP001549104">
    <property type="component" value="Unassembled WGS sequence"/>
</dbReference>
<keyword evidence="7" id="KW-1185">Reference proteome</keyword>
<evidence type="ECO:0000259" key="5">
    <source>
        <dbReference type="PROSITE" id="PS51178"/>
    </source>
</evidence>
<dbReference type="InterPro" id="IPR012338">
    <property type="entry name" value="Beta-lactam/transpept-like"/>
</dbReference>
<dbReference type="PANTHER" id="PTHR30627:SF26">
    <property type="entry name" value="PENICILLIN-BINDING PROTEIN 2B"/>
    <property type="match status" value="1"/>
</dbReference>
<dbReference type="PANTHER" id="PTHR30627">
    <property type="entry name" value="PEPTIDOGLYCAN D,D-TRANSPEPTIDASE"/>
    <property type="match status" value="1"/>
</dbReference>
<dbReference type="Gene3D" id="3.30.70.2110">
    <property type="match status" value="1"/>
</dbReference>
<evidence type="ECO:0000256" key="2">
    <source>
        <dbReference type="ARBA" id="ARBA00007171"/>
    </source>
</evidence>
<keyword evidence="3 4" id="KW-0472">Membrane</keyword>
<dbReference type="InterPro" id="IPR005543">
    <property type="entry name" value="PASTA_dom"/>
</dbReference>
<dbReference type="Gene3D" id="3.90.1310.10">
    <property type="entry name" value="Penicillin-binding protein 2a (Domain 2)"/>
    <property type="match status" value="1"/>
</dbReference>
<proteinExistence type="inferred from homology"/>
<dbReference type="Pfam" id="PF00905">
    <property type="entry name" value="Transpeptidase"/>
    <property type="match status" value="1"/>
</dbReference>
<protein>
    <submittedName>
        <fullName evidence="6">Penicillin-binding protein 2B</fullName>
    </submittedName>
</protein>
<feature type="domain" description="PASTA" evidence="5">
    <location>
        <begin position="596"/>
        <end position="656"/>
    </location>
</feature>
<dbReference type="InterPro" id="IPR001460">
    <property type="entry name" value="PCN-bd_Tpept"/>
</dbReference>
<dbReference type="Gene3D" id="2.20.70.70">
    <property type="match status" value="1"/>
</dbReference>
<dbReference type="PROSITE" id="PS51178">
    <property type="entry name" value="PASTA"/>
    <property type="match status" value="1"/>
</dbReference>
<comment type="similarity">
    <text evidence="2">Belongs to the transpeptidase family.</text>
</comment>
<dbReference type="CDD" id="cd06576">
    <property type="entry name" value="PASTA_Pbp2x-like_1"/>
    <property type="match status" value="1"/>
</dbReference>